<feature type="transmembrane region" description="Helical" evidence="8">
    <location>
        <begin position="313"/>
        <end position="333"/>
    </location>
</feature>
<keyword evidence="11" id="KW-1185">Reference proteome</keyword>
<keyword evidence="3" id="KW-1003">Cell membrane</keyword>
<keyword evidence="5 8" id="KW-0812">Transmembrane</keyword>
<feature type="domain" description="ABC transmembrane type-1" evidence="9">
    <location>
        <begin position="310"/>
        <end position="506"/>
    </location>
</feature>
<organism evidence="10 11">
    <name type="scientific">Campylobacter fetus</name>
    <dbReference type="NCBI Taxonomy" id="196"/>
    <lineage>
        <taxon>Bacteria</taxon>
        <taxon>Pseudomonadati</taxon>
        <taxon>Campylobacterota</taxon>
        <taxon>Epsilonproteobacteria</taxon>
        <taxon>Campylobacterales</taxon>
        <taxon>Campylobacteraceae</taxon>
        <taxon>Campylobacter</taxon>
    </lineage>
</organism>
<evidence type="ECO:0000256" key="3">
    <source>
        <dbReference type="ARBA" id="ARBA00022475"/>
    </source>
</evidence>
<evidence type="ECO:0000313" key="11">
    <source>
        <dbReference type="Proteomes" id="UP000535509"/>
    </source>
</evidence>
<keyword evidence="7 8" id="KW-0472">Membrane</keyword>
<gene>
    <name evidence="10" type="ORF">CX802_00730</name>
</gene>
<feature type="transmembrane region" description="Helical" evidence="8">
    <location>
        <begin position="488"/>
        <end position="510"/>
    </location>
</feature>
<evidence type="ECO:0000256" key="4">
    <source>
        <dbReference type="ARBA" id="ARBA00022519"/>
    </source>
</evidence>
<dbReference type="EMBL" id="AABTCC010000001">
    <property type="protein sequence ID" value="EAI8858373.1"/>
    <property type="molecule type" value="Genomic_DNA"/>
</dbReference>
<sequence>MKILKLGAIFVALVIVFPLFFIFIEMFFGDFSLLNHFSKYLLSGYIKDTFLLLFGVLVSTITIACISAYLVVNYKFPFSRFFEFALVLPLAIPAYIFSFAYVGLMDYNGEFMKVFGFRIDMMNIWGAIFVISLSLYPYIYMFAKTSFKTGSKTVFELAKIYNINGFMTFFKISLPLARPAIFGGAMLVAMETLSDYGTAAYYGVNTFSAGIFKVWYDLDDSYLASFLAGILMVIVFFIMFAEYLNKKSYSFNNNTSLSLKPANLSKIAKFFAFLWCFTLFMIAFALPFYWLVYWSIFGDVKFDAGFIKMASNSLFIAILASVLIVAVGLFLTFSSRFFVSKLIKTMVLRCSSLGYALPGASVGVCVMIVFGYIDRNFGTSLLSSSFVVLMFGYLVRFMTASIYALDSGYSKISKFIDDASKVMKISLWNMFFKVHLPLLKHFILLAFTLAFVDIVKELPLSLILRPFEFETLSIRAFFYATDERLYSAALPSLLIVLISLCAVVFVEVYAHKKSKQSI</sequence>
<dbReference type="GO" id="GO:0005886">
    <property type="term" value="C:plasma membrane"/>
    <property type="evidence" value="ECO:0007669"/>
    <property type="project" value="UniProtKB-SubCell"/>
</dbReference>
<evidence type="ECO:0000313" key="10">
    <source>
        <dbReference type="EMBL" id="EAI8858373.1"/>
    </source>
</evidence>
<feature type="transmembrane region" description="Helical" evidence="8">
    <location>
        <begin position="124"/>
        <end position="143"/>
    </location>
</feature>
<dbReference type="AlphaFoldDB" id="A0A5L4IEB7"/>
<dbReference type="PANTHER" id="PTHR43357">
    <property type="entry name" value="INNER MEMBRANE ABC TRANSPORTER PERMEASE PROTEIN YDCV"/>
    <property type="match status" value="1"/>
</dbReference>
<dbReference type="PANTHER" id="PTHR43357:SF3">
    <property type="entry name" value="FE(3+)-TRANSPORT SYSTEM PERMEASE PROTEIN FBPB 2"/>
    <property type="match status" value="1"/>
</dbReference>
<evidence type="ECO:0000256" key="7">
    <source>
        <dbReference type="ARBA" id="ARBA00023136"/>
    </source>
</evidence>
<feature type="transmembrane region" description="Helical" evidence="8">
    <location>
        <begin position="426"/>
        <end position="452"/>
    </location>
</feature>
<dbReference type="Pfam" id="PF00528">
    <property type="entry name" value="BPD_transp_1"/>
    <property type="match status" value="2"/>
</dbReference>
<proteinExistence type="inferred from homology"/>
<dbReference type="PROSITE" id="PS50928">
    <property type="entry name" value="ABC_TM1"/>
    <property type="match status" value="2"/>
</dbReference>
<evidence type="ECO:0000256" key="5">
    <source>
        <dbReference type="ARBA" id="ARBA00022692"/>
    </source>
</evidence>
<feature type="transmembrane region" description="Helical" evidence="8">
    <location>
        <begin position="270"/>
        <end position="293"/>
    </location>
</feature>
<dbReference type="CDD" id="cd06261">
    <property type="entry name" value="TM_PBP2"/>
    <property type="match status" value="2"/>
</dbReference>
<dbReference type="SUPFAM" id="SSF161098">
    <property type="entry name" value="MetI-like"/>
    <property type="match status" value="2"/>
</dbReference>
<dbReference type="InterPro" id="IPR000515">
    <property type="entry name" value="MetI-like"/>
</dbReference>
<evidence type="ECO:0000256" key="1">
    <source>
        <dbReference type="ARBA" id="ARBA00004429"/>
    </source>
</evidence>
<evidence type="ECO:0000256" key="6">
    <source>
        <dbReference type="ARBA" id="ARBA00022989"/>
    </source>
</evidence>
<feature type="transmembrane region" description="Helical" evidence="8">
    <location>
        <begin position="353"/>
        <end position="373"/>
    </location>
</feature>
<dbReference type="RefSeq" id="WP_011731700.1">
    <property type="nucleotide sequence ID" value="NZ_AACCWR020000028.1"/>
</dbReference>
<dbReference type="Proteomes" id="UP000535509">
    <property type="component" value="Unassembled WGS sequence"/>
</dbReference>
<dbReference type="Gene3D" id="1.10.3720.10">
    <property type="entry name" value="MetI-like"/>
    <property type="match status" value="2"/>
</dbReference>
<protein>
    <submittedName>
        <fullName evidence="10">Iron ABC transporter permease</fullName>
    </submittedName>
</protein>
<evidence type="ECO:0000259" key="9">
    <source>
        <dbReference type="PROSITE" id="PS50928"/>
    </source>
</evidence>
<feature type="transmembrane region" description="Helical" evidence="8">
    <location>
        <begin position="49"/>
        <end position="72"/>
    </location>
</feature>
<feature type="transmembrane region" description="Helical" evidence="8">
    <location>
        <begin position="7"/>
        <end position="29"/>
    </location>
</feature>
<dbReference type="GO" id="GO:0055085">
    <property type="term" value="P:transmembrane transport"/>
    <property type="evidence" value="ECO:0007669"/>
    <property type="project" value="InterPro"/>
</dbReference>
<comment type="subcellular location">
    <subcellularLocation>
        <location evidence="1">Cell inner membrane</location>
        <topology evidence="1">Multi-pass membrane protein</topology>
    </subcellularLocation>
    <subcellularLocation>
        <location evidence="8">Cell membrane</location>
        <topology evidence="8">Multi-pass membrane protein</topology>
    </subcellularLocation>
</comment>
<feature type="transmembrane region" description="Helical" evidence="8">
    <location>
        <begin position="84"/>
        <end position="104"/>
    </location>
</feature>
<evidence type="ECO:0000256" key="2">
    <source>
        <dbReference type="ARBA" id="ARBA00022448"/>
    </source>
</evidence>
<dbReference type="InterPro" id="IPR035906">
    <property type="entry name" value="MetI-like_sf"/>
</dbReference>
<comment type="similarity">
    <text evidence="8">Belongs to the binding-protein-dependent transport system permease family.</text>
</comment>
<keyword evidence="4" id="KW-0997">Cell inner membrane</keyword>
<dbReference type="GeneID" id="61063962"/>
<dbReference type="OMA" id="MLPMMIP"/>
<accession>A0A5L4IEB7</accession>
<feature type="domain" description="ABC transmembrane type-1" evidence="9">
    <location>
        <begin position="46"/>
        <end position="243"/>
    </location>
</feature>
<feature type="transmembrane region" description="Helical" evidence="8">
    <location>
        <begin position="385"/>
        <end position="405"/>
    </location>
</feature>
<feature type="transmembrane region" description="Helical" evidence="8">
    <location>
        <begin position="222"/>
        <end position="244"/>
    </location>
</feature>
<reference evidence="10 11" key="1">
    <citation type="submission" date="2018-06" db="EMBL/GenBank/DDBJ databases">
        <authorList>
            <consortium name="PulseNet: The National Subtyping Network for Foodborne Disease Surveillance"/>
            <person name="Tarr C.L."/>
            <person name="Trees E."/>
            <person name="Katz L.S."/>
            <person name="Carleton-Romer H.A."/>
            <person name="Stroika S."/>
            <person name="Kucerova Z."/>
            <person name="Roache K.F."/>
            <person name="Sabol A.L."/>
            <person name="Besser J."/>
            <person name="Gerner-Smidt P."/>
        </authorList>
    </citation>
    <scope>NUCLEOTIDE SEQUENCE [LARGE SCALE GENOMIC DNA]</scope>
    <source>
        <strain evidence="10 11">PNUSAC001503</strain>
    </source>
</reference>
<keyword evidence="6 8" id="KW-1133">Transmembrane helix</keyword>
<comment type="caution">
    <text evidence="10">The sequence shown here is derived from an EMBL/GenBank/DDBJ whole genome shotgun (WGS) entry which is preliminary data.</text>
</comment>
<keyword evidence="2 8" id="KW-0813">Transport</keyword>
<name>A0A5L4IEB7_CAMFE</name>
<evidence type="ECO:0000256" key="8">
    <source>
        <dbReference type="RuleBase" id="RU363032"/>
    </source>
</evidence>